<keyword evidence="2" id="KW-1185">Reference proteome</keyword>
<evidence type="ECO:0000313" key="2">
    <source>
        <dbReference type="Proteomes" id="UP001497527"/>
    </source>
</evidence>
<gene>
    <name evidence="1" type="ORF">T190423A01A_30219</name>
</gene>
<dbReference type="RefSeq" id="WP_348717087.1">
    <property type="nucleotide sequence ID" value="NZ_CAXJIO010000012.1"/>
</dbReference>
<reference evidence="1 2" key="1">
    <citation type="submission" date="2024-05" db="EMBL/GenBank/DDBJ databases">
        <authorList>
            <person name="Duchaud E."/>
        </authorList>
    </citation>
    <scope>NUCLEOTIDE SEQUENCE [LARGE SCALE GENOMIC DNA]</scope>
    <source>
        <strain evidence="1">Ena-SAMPLE-TAB-13-05-2024-13:56:06:370-140308</strain>
    </source>
</reference>
<name>A0ABM9PBW8_9FLAO</name>
<evidence type="ECO:0000313" key="1">
    <source>
        <dbReference type="EMBL" id="CAL2103105.1"/>
    </source>
</evidence>
<dbReference type="Proteomes" id="UP001497527">
    <property type="component" value="Unassembled WGS sequence"/>
</dbReference>
<protein>
    <submittedName>
        <fullName evidence="1">Uncharacterized protein</fullName>
    </submittedName>
</protein>
<dbReference type="EMBL" id="CAXJIO010000012">
    <property type="protein sequence ID" value="CAL2103105.1"/>
    <property type="molecule type" value="Genomic_DNA"/>
</dbReference>
<proteinExistence type="predicted"/>
<organism evidence="1 2">
    <name type="scientific">Tenacibaculum polynesiense</name>
    <dbReference type="NCBI Taxonomy" id="3137857"/>
    <lineage>
        <taxon>Bacteria</taxon>
        <taxon>Pseudomonadati</taxon>
        <taxon>Bacteroidota</taxon>
        <taxon>Flavobacteriia</taxon>
        <taxon>Flavobacteriales</taxon>
        <taxon>Flavobacteriaceae</taxon>
        <taxon>Tenacibaculum</taxon>
    </lineage>
</organism>
<accession>A0ABM9PBW8</accession>
<comment type="caution">
    <text evidence="1">The sequence shown here is derived from an EMBL/GenBank/DDBJ whole genome shotgun (WGS) entry which is preliminary data.</text>
</comment>
<sequence>MHSVLYLLCPTDCLETHVNSTFKHQNYFYTSLGNSFTTDYKTIDSLKTLMLEHNIREISVVLSNDNPIFLDALEGQFFTKISGLKHFYSKISNQRRHSEIIWNSDNRKDAILSHFLNNKIKELQDSLGNFPFHSVKINGKIYDRFENSFKNVYSSLTCLEKHSLN</sequence>